<dbReference type="GO" id="GO:0004497">
    <property type="term" value="F:monooxygenase activity"/>
    <property type="evidence" value="ECO:0007669"/>
    <property type="project" value="UniProtKB-KW"/>
</dbReference>
<dbReference type="InterPro" id="IPR017256">
    <property type="entry name" value="MmoD"/>
</dbReference>
<dbReference type="RefSeq" id="WP_169603896.1">
    <property type="nucleotide sequence ID" value="NZ_CP046565.1"/>
</dbReference>
<keyword evidence="3" id="KW-1185">Reference proteome</keyword>
<name>A0A858Q9R4_9GAMM</name>
<reference evidence="3" key="1">
    <citation type="submission" date="2019-12" db="EMBL/GenBank/DDBJ databases">
        <authorList>
            <person name="Awala S.I."/>
            <person name="Rhee S.K."/>
        </authorList>
    </citation>
    <scope>NUCLEOTIDE SEQUENCE [LARGE SCALE GENOMIC DNA]</scope>
    <source>
        <strain evidence="3">IM1</strain>
    </source>
</reference>
<dbReference type="KEGG" id="metu:GNH96_11960"/>
<evidence type="ECO:0000313" key="3">
    <source>
        <dbReference type="Proteomes" id="UP000503004"/>
    </source>
</evidence>
<dbReference type="AlphaFoldDB" id="A0A858Q9R4"/>
<proteinExistence type="predicted"/>
<keyword evidence="2" id="KW-0560">Oxidoreductase</keyword>
<protein>
    <submittedName>
        <fullName evidence="2">Soluble methane monooxygenase-binding protein MmoD</fullName>
    </submittedName>
</protein>
<dbReference type="NCBIfam" id="TIGR04550">
    <property type="entry name" value="sMetMonox_MmoD"/>
    <property type="match status" value="1"/>
</dbReference>
<accession>A0A858Q9R4</accession>
<keyword evidence="2" id="KW-0503">Monooxygenase</keyword>
<evidence type="ECO:0000256" key="1">
    <source>
        <dbReference type="SAM" id="MobiDB-lite"/>
    </source>
</evidence>
<dbReference type="Proteomes" id="UP000503004">
    <property type="component" value="Chromosome"/>
</dbReference>
<gene>
    <name evidence="2" type="primary">mmoD</name>
    <name evidence="2" type="ORF">GNH96_11960</name>
</gene>
<sequence length="103" mass="11916">MVESAFQPFSGEADERFEESRPQAGFFPSADWHLLKRDETYAAYAKDLDFMWRWIIVREERIVQEGCSISLESSIRAVTHVLNYFGMTEQRAPGEDRTGGVQH</sequence>
<organism evidence="2 3">
    <name type="scientific">Methylococcus geothermalis</name>
    <dbReference type="NCBI Taxonomy" id="2681310"/>
    <lineage>
        <taxon>Bacteria</taxon>
        <taxon>Pseudomonadati</taxon>
        <taxon>Pseudomonadota</taxon>
        <taxon>Gammaproteobacteria</taxon>
        <taxon>Methylococcales</taxon>
        <taxon>Methylococcaceae</taxon>
        <taxon>Methylococcus</taxon>
    </lineage>
</organism>
<dbReference type="EMBL" id="CP046565">
    <property type="protein sequence ID" value="QJD30619.1"/>
    <property type="molecule type" value="Genomic_DNA"/>
</dbReference>
<evidence type="ECO:0000313" key="2">
    <source>
        <dbReference type="EMBL" id="QJD30619.1"/>
    </source>
</evidence>
<feature type="region of interest" description="Disordered" evidence="1">
    <location>
        <begin position="1"/>
        <end position="21"/>
    </location>
</feature>